<dbReference type="InterPro" id="IPR045058">
    <property type="entry name" value="GIMA/IAN/Toc"/>
</dbReference>
<dbReference type="AlphaFoldDB" id="A0A5K1UQM3"/>
<sequence>MSSEDSIQHDDVKKTKLLLIGNTGDGKSSLGNFILKDNKFETSDDAKSVTQETSGCYGEDDRSDIFVIDTPGFNDSEGGRDKDRQWNQMISYIKEQEEIEAIVIVFNFTNAKPLYNFTATIKMICKIFPISDFWEHVCIVWTRCYCCTPEKKLVRQIESRKEKFLLEFEKLAKETTGDEIIKIPMFYVDSCPDEDDDNSRSEEEIEMLLTWACSLLPINVERVVKNGLENEKIVIEEKEYTEVVEVKNGFVKLKTEYMRREKRIRYDGSVTYSDWELTKTKYKIKPISRIIEKYINYD</sequence>
<evidence type="ECO:0000256" key="15">
    <source>
        <dbReference type="ARBA" id="ARBA00023136"/>
    </source>
</evidence>
<evidence type="ECO:0000256" key="5">
    <source>
        <dbReference type="ARBA" id="ARBA00022640"/>
    </source>
</evidence>
<organism evidence="18 19">
    <name type="scientific">Entamoeba histolytica</name>
    <dbReference type="NCBI Taxonomy" id="5759"/>
    <lineage>
        <taxon>Eukaryota</taxon>
        <taxon>Amoebozoa</taxon>
        <taxon>Evosea</taxon>
        <taxon>Archamoebae</taxon>
        <taxon>Mastigamoebida</taxon>
        <taxon>Entamoebidae</taxon>
        <taxon>Entamoeba</taxon>
    </lineage>
</organism>
<dbReference type="Proteomes" id="UP000078387">
    <property type="component" value="Unassembled WGS sequence"/>
</dbReference>
<proteinExistence type="predicted"/>
<name>A0A5K1UQM3_ENTHI</name>
<dbReference type="GO" id="GO:0046872">
    <property type="term" value="F:metal ion binding"/>
    <property type="evidence" value="ECO:0007669"/>
    <property type="project" value="UniProtKB-KW"/>
</dbReference>
<keyword evidence="8" id="KW-0547">Nucleotide-binding</keyword>
<evidence type="ECO:0000259" key="17">
    <source>
        <dbReference type="PROSITE" id="PS51720"/>
    </source>
</evidence>
<evidence type="ECO:0000256" key="12">
    <source>
        <dbReference type="ARBA" id="ARBA00022927"/>
    </source>
</evidence>
<dbReference type="VEuPathDB" id="AmoebaDB:KM1_117880"/>
<dbReference type="SUPFAM" id="SSF52540">
    <property type="entry name" value="P-loop containing nucleoside triphosphate hydrolases"/>
    <property type="match status" value="1"/>
</dbReference>
<keyword evidence="3" id="KW-0813">Transport</keyword>
<accession>A0A5K1UQM3</accession>
<dbReference type="OMA" id="HDTYVET"/>
<keyword evidence="12" id="KW-0653">Protein transport</keyword>
<dbReference type="VEuPathDB" id="AmoebaDB:EHI_025990"/>
<keyword evidence="6" id="KW-0812">Transmembrane</keyword>
<dbReference type="VEuPathDB" id="AmoebaDB:EHI5A_216150"/>
<keyword evidence="10" id="KW-1002">Plastid outer membrane</keyword>
<dbReference type="EMBL" id="BDEQ01000001">
    <property type="protein sequence ID" value="GAT99073.1"/>
    <property type="molecule type" value="Genomic_DNA"/>
</dbReference>
<evidence type="ECO:0000256" key="13">
    <source>
        <dbReference type="ARBA" id="ARBA00022989"/>
    </source>
</evidence>
<dbReference type="GO" id="GO:0016020">
    <property type="term" value="C:membrane"/>
    <property type="evidence" value="ECO:0007669"/>
    <property type="project" value="UniProtKB-SubCell"/>
</dbReference>
<feature type="domain" description="AIG1-type G" evidence="17">
    <location>
        <begin position="12"/>
        <end position="244"/>
    </location>
</feature>
<evidence type="ECO:0000256" key="16">
    <source>
        <dbReference type="ARBA" id="ARBA00024013"/>
    </source>
</evidence>
<dbReference type="PANTHER" id="PTHR10903:SF135">
    <property type="entry name" value="TRANSLOCASE OF CHLOROPLAST 120, CHLOROPLASTIC-RELATED"/>
    <property type="match status" value="1"/>
</dbReference>
<reference evidence="18 19" key="1">
    <citation type="submission" date="2016-05" db="EMBL/GenBank/DDBJ databases">
        <title>First whole genome sequencing of Entamoeba histolytica HM1:IMSS-clone-6.</title>
        <authorList>
            <person name="Mukherjee Avik.K."/>
            <person name="Izumyama S."/>
            <person name="Nakada-Tsukui K."/>
            <person name="Nozaki T."/>
        </authorList>
    </citation>
    <scope>NUCLEOTIDE SEQUENCE [LARGE SCALE GENOMIC DNA]</scope>
    <source>
        <strain evidence="18 19">HM1:IMSS clone 6</strain>
    </source>
</reference>
<dbReference type="VEuPathDB" id="AmoebaDB:EHI8A_196910"/>
<evidence type="ECO:0000256" key="4">
    <source>
        <dbReference type="ARBA" id="ARBA00022528"/>
    </source>
</evidence>
<evidence type="ECO:0000256" key="3">
    <source>
        <dbReference type="ARBA" id="ARBA00022448"/>
    </source>
</evidence>
<evidence type="ECO:0000256" key="9">
    <source>
        <dbReference type="ARBA" id="ARBA00022801"/>
    </source>
</evidence>
<evidence type="ECO:0000256" key="11">
    <source>
        <dbReference type="ARBA" id="ARBA00022842"/>
    </source>
</evidence>
<evidence type="ECO:0000256" key="10">
    <source>
        <dbReference type="ARBA" id="ARBA00022805"/>
    </source>
</evidence>
<keyword evidence="11" id="KW-0460">Magnesium</keyword>
<evidence type="ECO:0000313" key="19">
    <source>
        <dbReference type="Proteomes" id="UP000078387"/>
    </source>
</evidence>
<dbReference type="GO" id="GO:0005525">
    <property type="term" value="F:GTP binding"/>
    <property type="evidence" value="ECO:0007669"/>
    <property type="project" value="UniProtKB-KW"/>
</dbReference>
<evidence type="ECO:0000256" key="6">
    <source>
        <dbReference type="ARBA" id="ARBA00022692"/>
    </source>
</evidence>
<dbReference type="PANTHER" id="PTHR10903">
    <property type="entry name" value="GTPASE, IMAP FAMILY MEMBER-RELATED"/>
    <property type="match status" value="1"/>
</dbReference>
<gene>
    <name evidence="18" type="ORF">CL6EHI_025990</name>
</gene>
<keyword evidence="14" id="KW-0342">GTP-binding</keyword>
<keyword evidence="13" id="KW-1133">Transmembrane helix</keyword>
<dbReference type="InterPro" id="IPR006703">
    <property type="entry name" value="G_AIG1"/>
</dbReference>
<dbReference type="PROSITE" id="PS51720">
    <property type="entry name" value="G_AIG1"/>
    <property type="match status" value="1"/>
</dbReference>
<protein>
    <submittedName>
        <fullName evidence="18">AIG1 family protein putative</fullName>
    </submittedName>
</protein>
<keyword evidence="5" id="KW-0934">Plastid</keyword>
<evidence type="ECO:0000256" key="2">
    <source>
        <dbReference type="ARBA" id="ARBA00004167"/>
    </source>
</evidence>
<keyword evidence="9" id="KW-0378">Hydrolase</keyword>
<dbReference type="FunFam" id="3.40.50.300:FF:001252">
    <property type="entry name" value="AIG1 family protein"/>
    <property type="match status" value="1"/>
</dbReference>
<keyword evidence="4" id="KW-0150">Chloroplast</keyword>
<evidence type="ECO:0000256" key="7">
    <source>
        <dbReference type="ARBA" id="ARBA00022723"/>
    </source>
</evidence>
<dbReference type="InterPro" id="IPR027417">
    <property type="entry name" value="P-loop_NTPase"/>
</dbReference>
<comment type="cofactor">
    <cofactor evidence="1">
        <name>Mg(2+)</name>
        <dbReference type="ChEBI" id="CHEBI:18420"/>
    </cofactor>
</comment>
<evidence type="ECO:0000256" key="8">
    <source>
        <dbReference type="ARBA" id="ARBA00022741"/>
    </source>
</evidence>
<evidence type="ECO:0000256" key="1">
    <source>
        <dbReference type="ARBA" id="ARBA00001946"/>
    </source>
</evidence>
<dbReference type="GO" id="GO:0016787">
    <property type="term" value="F:hydrolase activity"/>
    <property type="evidence" value="ECO:0007669"/>
    <property type="project" value="UniProtKB-KW"/>
</dbReference>
<dbReference type="VEuPathDB" id="AmoebaDB:EHI7A_163560"/>
<evidence type="ECO:0000313" key="18">
    <source>
        <dbReference type="EMBL" id="GAT99073.1"/>
    </source>
</evidence>
<comment type="caution">
    <text evidence="18">The sequence shown here is derived from an EMBL/GenBank/DDBJ whole genome shotgun (WGS) entry which is preliminary data.</text>
</comment>
<dbReference type="Gene3D" id="3.40.50.300">
    <property type="entry name" value="P-loop containing nucleotide triphosphate hydrolases"/>
    <property type="match status" value="1"/>
</dbReference>
<evidence type="ECO:0000256" key="14">
    <source>
        <dbReference type="ARBA" id="ARBA00023134"/>
    </source>
</evidence>
<dbReference type="GO" id="GO:0015031">
    <property type="term" value="P:protein transport"/>
    <property type="evidence" value="ECO:0007669"/>
    <property type="project" value="UniProtKB-KW"/>
</dbReference>
<dbReference type="Pfam" id="PF04548">
    <property type="entry name" value="AIG1"/>
    <property type="match status" value="1"/>
</dbReference>
<keyword evidence="7" id="KW-0479">Metal-binding</keyword>
<comment type="subcellular location">
    <subcellularLocation>
        <location evidence="2">Membrane</location>
        <topology evidence="2">Single-pass membrane protein</topology>
    </subcellularLocation>
    <subcellularLocation>
        <location evidence="16">Plastid</location>
        <location evidence="16">Chloroplast outer membrane</location>
    </subcellularLocation>
</comment>
<keyword evidence="15" id="KW-0472">Membrane</keyword>